<evidence type="ECO:0000256" key="2">
    <source>
        <dbReference type="ARBA" id="ARBA00022640"/>
    </source>
</evidence>
<gene>
    <name evidence="5" type="ORF">F1559_002511</name>
</gene>
<evidence type="ECO:0000313" key="5">
    <source>
        <dbReference type="EMBL" id="KAF6001081.1"/>
    </source>
</evidence>
<dbReference type="OrthoDB" id="203682at2759"/>
<protein>
    <recommendedName>
        <fullName evidence="4">Plastid lipid-associated protein/fibrillin conserved domain-containing protein</fullName>
    </recommendedName>
</protein>
<dbReference type="GO" id="GO:0009536">
    <property type="term" value="C:plastid"/>
    <property type="evidence" value="ECO:0007669"/>
    <property type="project" value="UniProtKB-SubCell"/>
</dbReference>
<name>A0A7J7IFH1_9RHOD</name>
<proteinExistence type="predicted"/>
<sequence>MHRDPLSQAATRRRSGNARRAVFHPEPQALYLFIAVHVKRSCCVLFPALAVVRYHVSKSCAVTSQNSWPAGKLWYGSLRARARFARGSLVMNGTPGEPGTGPNGYESGTDASGGYAADQDYPSDSYRRSPTEAVRSAVFDKVKIGQTKLKLLQLAASTGRGELASIAQRNLVEDLVTQLESMSPTLSPLESPDIDGVWQLVYCSKPLYKINPFYLPAATPLGDLGVITQTISMDLGELVNEAEVHSFPAVNGTIVSIARILPVNETRMELQLDRVTLRAKDIAGRFDLGGLKFDVPVERIYERLQRGQSGRAFLDISFLDEDMRICRGRERTIYVFTKMSK</sequence>
<dbReference type="Proteomes" id="UP000530660">
    <property type="component" value="Unassembled WGS sequence"/>
</dbReference>
<evidence type="ECO:0000256" key="3">
    <source>
        <dbReference type="SAM" id="MobiDB-lite"/>
    </source>
</evidence>
<evidence type="ECO:0000256" key="1">
    <source>
        <dbReference type="ARBA" id="ARBA00004474"/>
    </source>
</evidence>
<dbReference type="InterPro" id="IPR006843">
    <property type="entry name" value="PAP/fibrillin_dom"/>
</dbReference>
<keyword evidence="2" id="KW-0934">Plastid</keyword>
<comment type="caution">
    <text evidence="5">The sequence shown here is derived from an EMBL/GenBank/DDBJ whole genome shotgun (WGS) entry which is preliminary data.</text>
</comment>
<accession>A0A7J7IFH1</accession>
<dbReference type="AlphaFoldDB" id="A0A7J7IFH1"/>
<evidence type="ECO:0000313" key="6">
    <source>
        <dbReference type="Proteomes" id="UP000530660"/>
    </source>
</evidence>
<evidence type="ECO:0000259" key="4">
    <source>
        <dbReference type="Pfam" id="PF04755"/>
    </source>
</evidence>
<dbReference type="PANTHER" id="PTHR31906">
    <property type="entry name" value="PLASTID-LIPID-ASSOCIATED PROTEIN 4, CHLOROPLASTIC-RELATED"/>
    <property type="match status" value="1"/>
</dbReference>
<dbReference type="InterPro" id="IPR039633">
    <property type="entry name" value="PAP"/>
</dbReference>
<organism evidence="5 6">
    <name type="scientific">Cyanidiococcus yangmingshanensis</name>
    <dbReference type="NCBI Taxonomy" id="2690220"/>
    <lineage>
        <taxon>Eukaryota</taxon>
        <taxon>Rhodophyta</taxon>
        <taxon>Bangiophyceae</taxon>
        <taxon>Cyanidiales</taxon>
        <taxon>Cyanidiaceae</taxon>
        <taxon>Cyanidiococcus</taxon>
    </lineage>
</organism>
<keyword evidence="6" id="KW-1185">Reference proteome</keyword>
<feature type="region of interest" description="Disordered" evidence="3">
    <location>
        <begin position="89"/>
        <end position="127"/>
    </location>
</feature>
<dbReference type="Pfam" id="PF04755">
    <property type="entry name" value="PAP_fibrillin"/>
    <property type="match status" value="1"/>
</dbReference>
<reference evidence="5 6" key="1">
    <citation type="journal article" date="2020" name="J. Phycol.">
        <title>Comparative genome analysis reveals Cyanidiococcus gen. nov., a new extremophilic red algal genus sister to Cyanidioschyzon (Cyanidioschyzonaceae, Rhodophyta).</title>
        <authorList>
            <person name="Liu S.-L."/>
            <person name="Chiang Y.-R."/>
            <person name="Yoon H.S."/>
            <person name="Fu H.-Y."/>
        </authorList>
    </citation>
    <scope>NUCLEOTIDE SEQUENCE [LARGE SCALE GENOMIC DNA]</scope>
    <source>
        <strain evidence="5 6">THAL066</strain>
    </source>
</reference>
<dbReference type="EMBL" id="VWRR01000016">
    <property type="protein sequence ID" value="KAF6001081.1"/>
    <property type="molecule type" value="Genomic_DNA"/>
</dbReference>
<comment type="subcellular location">
    <subcellularLocation>
        <location evidence="1">Plastid</location>
    </subcellularLocation>
</comment>
<feature type="domain" description="Plastid lipid-associated protein/fibrillin conserved" evidence="4">
    <location>
        <begin position="146"/>
        <end position="336"/>
    </location>
</feature>